<feature type="compositionally biased region" description="Basic and acidic residues" evidence="2">
    <location>
        <begin position="405"/>
        <end position="417"/>
    </location>
</feature>
<evidence type="ECO:0000259" key="4">
    <source>
        <dbReference type="Pfam" id="PF03816"/>
    </source>
</evidence>
<keyword evidence="3" id="KW-0812">Transmembrane</keyword>
<feature type="transmembrane region" description="Helical" evidence="3">
    <location>
        <begin position="75"/>
        <end position="98"/>
    </location>
</feature>
<comment type="caution">
    <text evidence="6">The sequence shown here is derived from an EMBL/GenBank/DDBJ whole genome shotgun (WGS) entry which is preliminary data.</text>
</comment>
<dbReference type="Gene3D" id="3.30.70.2390">
    <property type="match status" value="1"/>
</dbReference>
<reference evidence="6 7" key="1">
    <citation type="journal article" date="2014" name="Genome Announc.">
        <title>Draft Genome Sequence of Streptomyces fradiae ATCC 19609, a Strain Highly Sensitive to Antibiotics.</title>
        <authorList>
            <person name="Bekker O.B."/>
            <person name="Klimina K.M."/>
            <person name="Vatlin A.A."/>
            <person name="Zakharevich N.V."/>
            <person name="Kasianov A.S."/>
            <person name="Danilenko V.N."/>
        </authorList>
    </citation>
    <scope>NUCLEOTIDE SEQUENCE [LARGE SCALE GENOMIC DNA]</scope>
    <source>
        <strain evidence="6 7">ATCC 19609</strain>
    </source>
</reference>
<dbReference type="Proteomes" id="UP000028058">
    <property type="component" value="Unassembled WGS sequence"/>
</dbReference>
<evidence type="ECO:0000256" key="1">
    <source>
        <dbReference type="ARBA" id="ARBA00006068"/>
    </source>
</evidence>
<dbReference type="RefSeq" id="WP_043467744.1">
    <property type="nucleotide sequence ID" value="NZ_CP134822.1"/>
</dbReference>
<evidence type="ECO:0000313" key="7">
    <source>
        <dbReference type="Proteomes" id="UP000028058"/>
    </source>
</evidence>
<feature type="region of interest" description="Disordered" evidence="2">
    <location>
        <begin position="1"/>
        <end position="72"/>
    </location>
</feature>
<accession>A0A3M8ERY9</accession>
<dbReference type="Gene3D" id="3.40.630.190">
    <property type="entry name" value="LCP protein"/>
    <property type="match status" value="1"/>
</dbReference>
<sequence>MRQPSARRGGMEKEPEPADLGWDDSLYDERGGMDTVPLARASTEGRTARRSGTSGASGGGHGRSAPPRRGGGRRVLRWSAVTLSLLILGTAGAGYLYYEHLNGNLEKDELNLGDKRLDKTAPNADGNTPLNILLLGSDSRNSEENVRLGGARGDVGRKPLADVQMLLHVSADRSNMSVISVPRDTRVTIPKCTDPEDGTVYQETSATINSSLQNGGPGCTVATWEELTGVPVDHFMMIDFAGVVDMADAVGGVPVCVNANVKDPKSGLRLEKGETVIKGEQALQWLRTRHGFQNGSDIGRAKAQHLYMNSMVRQLKAGTKLTNPNKLRKLAEAATKALTVDQGLGSVGKLYDLGSDLQRVPTERITMATMPWVEDPRNPLAHLVPKPGDADRLFSLVRNDVALDGKDKKKAAEKSPEPSDPAAPKAEIPVIVQNGTGTAAQAPVQGRAAGIAGVLAREGYARAVADATPKSQADTTVSYPSKDLRGDAELVAKSLGLPAGAVRIAQDVQQITVVVGADWRTAGAYPEPSKNPAEDKAPESADALNGNDKSCMEVNPRYSF</sequence>
<protein>
    <submittedName>
        <fullName evidence="6">LytR family transcriptional regulator</fullName>
    </submittedName>
</protein>
<evidence type="ECO:0000259" key="5">
    <source>
        <dbReference type="Pfam" id="PF13399"/>
    </source>
</evidence>
<comment type="similarity">
    <text evidence="1">Belongs to the LytR/CpsA/Psr (LCP) family.</text>
</comment>
<dbReference type="Pfam" id="PF13399">
    <property type="entry name" value="LytR_C"/>
    <property type="match status" value="1"/>
</dbReference>
<keyword evidence="3" id="KW-0472">Membrane</keyword>
<keyword evidence="3" id="KW-1133">Transmembrane helix</keyword>
<feature type="domain" description="LytR/CpsA/Psr regulator C-terminal" evidence="5">
    <location>
        <begin position="428"/>
        <end position="519"/>
    </location>
</feature>
<dbReference type="InterPro" id="IPR027381">
    <property type="entry name" value="LytR/CpsA/Psr_C"/>
</dbReference>
<dbReference type="Pfam" id="PF03816">
    <property type="entry name" value="LytR_cpsA_psr"/>
    <property type="match status" value="1"/>
</dbReference>
<dbReference type="OrthoDB" id="9782542at2"/>
<dbReference type="PANTHER" id="PTHR33392">
    <property type="entry name" value="POLYISOPRENYL-TEICHOIC ACID--PEPTIDOGLYCAN TEICHOIC ACID TRANSFERASE TAGU"/>
    <property type="match status" value="1"/>
</dbReference>
<keyword evidence="7" id="KW-1185">Reference proteome</keyword>
<dbReference type="NCBIfam" id="TIGR00350">
    <property type="entry name" value="lytR_cpsA_psr"/>
    <property type="match status" value="1"/>
</dbReference>
<evidence type="ECO:0000256" key="3">
    <source>
        <dbReference type="SAM" id="Phobius"/>
    </source>
</evidence>
<feature type="domain" description="Cell envelope-related transcriptional attenuator" evidence="4">
    <location>
        <begin position="161"/>
        <end position="316"/>
    </location>
</feature>
<organism evidence="6 7">
    <name type="scientific">Streptomyces xinghaiensis</name>
    <dbReference type="NCBI Taxonomy" id="1038928"/>
    <lineage>
        <taxon>Bacteria</taxon>
        <taxon>Bacillati</taxon>
        <taxon>Actinomycetota</taxon>
        <taxon>Actinomycetes</taxon>
        <taxon>Kitasatosporales</taxon>
        <taxon>Streptomycetaceae</taxon>
        <taxon>Streptomyces</taxon>
    </lineage>
</organism>
<dbReference type="AlphaFoldDB" id="A0A3M8ERY9"/>
<name>A0A3M8ERY9_9ACTN</name>
<feature type="region of interest" description="Disordered" evidence="2">
    <location>
        <begin position="405"/>
        <end position="426"/>
    </location>
</feature>
<dbReference type="InterPro" id="IPR004474">
    <property type="entry name" value="LytR_CpsA_psr"/>
</dbReference>
<proteinExistence type="inferred from homology"/>
<gene>
    <name evidence="6" type="ORF">SFRA_031220</name>
</gene>
<dbReference type="PANTHER" id="PTHR33392:SF6">
    <property type="entry name" value="POLYISOPRENYL-TEICHOIC ACID--PEPTIDOGLYCAN TEICHOIC ACID TRANSFERASE TAGU"/>
    <property type="match status" value="1"/>
</dbReference>
<feature type="region of interest" description="Disordered" evidence="2">
    <location>
        <begin position="522"/>
        <end position="560"/>
    </location>
</feature>
<evidence type="ECO:0000256" key="2">
    <source>
        <dbReference type="SAM" id="MobiDB-lite"/>
    </source>
</evidence>
<dbReference type="InterPro" id="IPR050922">
    <property type="entry name" value="LytR/CpsA/Psr_CW_biosynth"/>
</dbReference>
<evidence type="ECO:0000313" key="6">
    <source>
        <dbReference type="EMBL" id="RKM90776.1"/>
    </source>
</evidence>
<dbReference type="EMBL" id="JNAD02000022">
    <property type="protein sequence ID" value="RKM90776.1"/>
    <property type="molecule type" value="Genomic_DNA"/>
</dbReference>